<proteinExistence type="predicted"/>
<evidence type="ECO:0000313" key="2">
    <source>
        <dbReference type="Proteomes" id="UP001221898"/>
    </source>
</evidence>
<evidence type="ECO:0000313" key="1">
    <source>
        <dbReference type="EMBL" id="KAJ8403045.1"/>
    </source>
</evidence>
<dbReference type="AlphaFoldDB" id="A0AAD7SIM5"/>
<reference evidence="1" key="1">
    <citation type="journal article" date="2023" name="Science">
        <title>Genome structures resolve the early diversification of teleost fishes.</title>
        <authorList>
            <person name="Parey E."/>
            <person name="Louis A."/>
            <person name="Montfort J."/>
            <person name="Bouchez O."/>
            <person name="Roques C."/>
            <person name="Iampietro C."/>
            <person name="Lluch J."/>
            <person name="Castinel A."/>
            <person name="Donnadieu C."/>
            <person name="Desvignes T."/>
            <person name="Floi Bucao C."/>
            <person name="Jouanno E."/>
            <person name="Wen M."/>
            <person name="Mejri S."/>
            <person name="Dirks R."/>
            <person name="Jansen H."/>
            <person name="Henkel C."/>
            <person name="Chen W.J."/>
            <person name="Zahm M."/>
            <person name="Cabau C."/>
            <person name="Klopp C."/>
            <person name="Thompson A.W."/>
            <person name="Robinson-Rechavi M."/>
            <person name="Braasch I."/>
            <person name="Lecointre G."/>
            <person name="Bobe J."/>
            <person name="Postlethwait J.H."/>
            <person name="Berthelot C."/>
            <person name="Roest Crollius H."/>
            <person name="Guiguen Y."/>
        </authorList>
    </citation>
    <scope>NUCLEOTIDE SEQUENCE</scope>
    <source>
        <strain evidence="1">NC1722</strain>
    </source>
</reference>
<protein>
    <submittedName>
        <fullName evidence="1">Uncharacterized protein</fullName>
    </submittedName>
</protein>
<dbReference type="EMBL" id="JAINUG010000060">
    <property type="protein sequence ID" value="KAJ8403045.1"/>
    <property type="molecule type" value="Genomic_DNA"/>
</dbReference>
<keyword evidence="2" id="KW-1185">Reference proteome</keyword>
<dbReference type="Proteomes" id="UP001221898">
    <property type="component" value="Unassembled WGS sequence"/>
</dbReference>
<accession>A0AAD7SIM5</accession>
<gene>
    <name evidence="1" type="ORF">AAFF_G00359610</name>
</gene>
<name>A0AAD7SIM5_9TELE</name>
<sequence>MKLQIWNHILSNTIFVEEKMRHLSPKVHRGSAGDKLLIQYPSDSAGMRLCGAQRFSATGRATSAVQRGDLLHCVRQGRPPGRAHLTWPRSPAACRTLVTAML</sequence>
<organism evidence="1 2">
    <name type="scientific">Aldrovandia affinis</name>
    <dbReference type="NCBI Taxonomy" id="143900"/>
    <lineage>
        <taxon>Eukaryota</taxon>
        <taxon>Metazoa</taxon>
        <taxon>Chordata</taxon>
        <taxon>Craniata</taxon>
        <taxon>Vertebrata</taxon>
        <taxon>Euteleostomi</taxon>
        <taxon>Actinopterygii</taxon>
        <taxon>Neopterygii</taxon>
        <taxon>Teleostei</taxon>
        <taxon>Notacanthiformes</taxon>
        <taxon>Halosauridae</taxon>
        <taxon>Aldrovandia</taxon>
    </lineage>
</organism>
<comment type="caution">
    <text evidence="1">The sequence shown here is derived from an EMBL/GenBank/DDBJ whole genome shotgun (WGS) entry which is preliminary data.</text>
</comment>